<dbReference type="AlphaFoldDB" id="A0A1H6H494"/>
<name>A0A1H6H494_MAGFU</name>
<dbReference type="SUPFAM" id="SSF52141">
    <property type="entry name" value="Uracil-DNA glycosylase-like"/>
    <property type="match status" value="1"/>
</dbReference>
<protein>
    <submittedName>
        <fullName evidence="1">Uncharacterized protein</fullName>
    </submittedName>
</protein>
<dbReference type="EMBL" id="FNWO01000003">
    <property type="protein sequence ID" value="SEH30521.1"/>
    <property type="molecule type" value="Genomic_DNA"/>
</dbReference>
<dbReference type="Gene3D" id="3.40.470.10">
    <property type="entry name" value="Uracil-DNA glycosylase-like domain"/>
    <property type="match status" value="1"/>
</dbReference>
<evidence type="ECO:0000313" key="1">
    <source>
        <dbReference type="EMBL" id="SEH30521.1"/>
    </source>
</evidence>
<sequence>MNGNKPHFWPGIVPINRTAIVLSCPGRLEERKKRPVAGVTGSNLDKLLAILRSHHPDIFASGNRYDYLVTNSSDKVHYPVATGDTEPSEEEIVVAKNLMRLQSELAHCTVVLVLGDRAALAVRQAKFTGSIIHCGWHLSMRRLNTAIHEDLYRAPIIKGQGGNTAKRIAVVANSILSMLPSRYLYRGVSVEMHSAGKALVPKGSIATRVMLHDGTITYGDNATCGNSLRNAVITHQKDSIKYPDAFISFSFSFDVAKQYALNGGRRRCGIVYVIDRFFLEAHEVVEHIVTDHASNLTKPLDQEVLLCAADQGTLPLGIVVDYVPVTS</sequence>
<gene>
    <name evidence="1" type="ORF">SAMN04244559_00922</name>
</gene>
<dbReference type="Pfam" id="PF21641">
    <property type="entry name" value="NarE"/>
    <property type="match status" value="1"/>
</dbReference>
<dbReference type="RefSeq" id="WP_074766013.1">
    <property type="nucleotide sequence ID" value="NZ_FNWO01000003.1"/>
</dbReference>
<dbReference type="InterPro" id="IPR049061">
    <property type="entry name" value="NarE-like"/>
</dbReference>
<evidence type="ECO:0000313" key="2">
    <source>
        <dbReference type="Proteomes" id="UP000182983"/>
    </source>
</evidence>
<dbReference type="Proteomes" id="UP000182983">
    <property type="component" value="Unassembled WGS sequence"/>
</dbReference>
<reference evidence="2" key="1">
    <citation type="submission" date="2016-10" db="EMBL/GenBank/DDBJ databases">
        <authorList>
            <person name="Varghese N."/>
            <person name="Submissions S."/>
        </authorList>
    </citation>
    <scope>NUCLEOTIDE SEQUENCE [LARGE SCALE GENOMIC DNA]</scope>
    <source>
        <strain evidence="2">DSM 13234</strain>
    </source>
</reference>
<accession>A0A1H6H494</accession>
<keyword evidence="2" id="KW-1185">Reference proteome</keyword>
<organism evidence="1 2">
    <name type="scientific">Magnetospirillum fulvum</name>
    <name type="common">Rhodospirillum fulvum</name>
    <dbReference type="NCBI Taxonomy" id="1082"/>
    <lineage>
        <taxon>Bacteria</taxon>
        <taxon>Pseudomonadati</taxon>
        <taxon>Pseudomonadota</taxon>
        <taxon>Alphaproteobacteria</taxon>
        <taxon>Rhodospirillales</taxon>
        <taxon>Rhodospirillaceae</taxon>
        <taxon>Magnetospirillum</taxon>
    </lineage>
</organism>
<dbReference type="OrthoDB" id="7854161at2"/>
<proteinExistence type="predicted"/>
<dbReference type="InterPro" id="IPR036895">
    <property type="entry name" value="Uracil-DNA_glycosylase-like_sf"/>
</dbReference>